<keyword evidence="3" id="KW-1185">Reference proteome</keyword>
<feature type="non-terminal residue" evidence="2">
    <location>
        <position position="1"/>
    </location>
</feature>
<evidence type="ECO:0000313" key="3">
    <source>
        <dbReference type="Proteomes" id="UP000243459"/>
    </source>
</evidence>
<reference evidence="3" key="1">
    <citation type="journal article" date="2017" name="Nat. Commun.">
        <title>The asparagus genome sheds light on the origin and evolution of a young Y chromosome.</title>
        <authorList>
            <person name="Harkess A."/>
            <person name="Zhou J."/>
            <person name="Xu C."/>
            <person name="Bowers J.E."/>
            <person name="Van der Hulst R."/>
            <person name="Ayyampalayam S."/>
            <person name="Mercati F."/>
            <person name="Riccardi P."/>
            <person name="McKain M.R."/>
            <person name="Kakrana A."/>
            <person name="Tang H."/>
            <person name="Ray J."/>
            <person name="Groenendijk J."/>
            <person name="Arikit S."/>
            <person name="Mathioni S.M."/>
            <person name="Nakano M."/>
            <person name="Shan H."/>
            <person name="Telgmann-Rauber A."/>
            <person name="Kanno A."/>
            <person name="Yue Z."/>
            <person name="Chen H."/>
            <person name="Li W."/>
            <person name="Chen Y."/>
            <person name="Xu X."/>
            <person name="Zhang Y."/>
            <person name="Luo S."/>
            <person name="Chen H."/>
            <person name="Gao J."/>
            <person name="Mao Z."/>
            <person name="Pires J.C."/>
            <person name="Luo M."/>
            <person name="Kudrna D."/>
            <person name="Wing R.A."/>
            <person name="Meyers B.C."/>
            <person name="Yi K."/>
            <person name="Kong H."/>
            <person name="Lavrijsen P."/>
            <person name="Sunseri F."/>
            <person name="Falavigna A."/>
            <person name="Ye Y."/>
            <person name="Leebens-Mack J.H."/>
            <person name="Chen G."/>
        </authorList>
    </citation>
    <scope>NUCLEOTIDE SEQUENCE [LARGE SCALE GENOMIC DNA]</scope>
    <source>
        <strain evidence="3">cv. DH0086</strain>
    </source>
</reference>
<proteinExistence type="predicted"/>
<feature type="compositionally biased region" description="Basic and acidic residues" evidence="1">
    <location>
        <begin position="57"/>
        <end position="75"/>
    </location>
</feature>
<dbReference type="Proteomes" id="UP000243459">
    <property type="component" value="Chromosome 7"/>
</dbReference>
<organism evidence="2 3">
    <name type="scientific">Asparagus officinalis</name>
    <name type="common">Garden asparagus</name>
    <dbReference type="NCBI Taxonomy" id="4686"/>
    <lineage>
        <taxon>Eukaryota</taxon>
        <taxon>Viridiplantae</taxon>
        <taxon>Streptophyta</taxon>
        <taxon>Embryophyta</taxon>
        <taxon>Tracheophyta</taxon>
        <taxon>Spermatophyta</taxon>
        <taxon>Magnoliopsida</taxon>
        <taxon>Liliopsida</taxon>
        <taxon>Asparagales</taxon>
        <taxon>Asparagaceae</taxon>
        <taxon>Asparagoideae</taxon>
        <taxon>Asparagus</taxon>
    </lineage>
</organism>
<evidence type="ECO:0000313" key="2">
    <source>
        <dbReference type="EMBL" id="ONK65001.1"/>
    </source>
</evidence>
<feature type="region of interest" description="Disordered" evidence="1">
    <location>
        <begin position="48"/>
        <end position="84"/>
    </location>
</feature>
<name>A0A5P1EK77_ASPOF</name>
<dbReference type="Gramene" id="ONK65001">
    <property type="protein sequence ID" value="ONK65001"/>
    <property type="gene ID" value="A4U43_C07F32450"/>
</dbReference>
<gene>
    <name evidence="2" type="ORF">A4U43_C07F32450</name>
</gene>
<evidence type="ECO:0000256" key="1">
    <source>
        <dbReference type="SAM" id="MobiDB-lite"/>
    </source>
</evidence>
<dbReference type="EMBL" id="CM007387">
    <property type="protein sequence ID" value="ONK65001.1"/>
    <property type="molecule type" value="Genomic_DNA"/>
</dbReference>
<sequence>GFDGIGDQDSLVLPSADETVQHDLMHLLMGRAKRDQIMLAASATYDAQSDGIGNLKNKNENRKEEERGGGEEKVKGRGRGGEIL</sequence>
<protein>
    <submittedName>
        <fullName evidence="2">Uncharacterized protein</fullName>
    </submittedName>
</protein>
<dbReference type="AlphaFoldDB" id="A0A5P1EK77"/>
<accession>A0A5P1EK77</accession>